<sequence length="69" mass="7745">MFDRVALLRDGLHQIWLTMQRGLSWTRDTAQRMSRHSSSTVVSMLSAFLSPLALGIHAAITLVERGGRH</sequence>
<accession>A0A3P8KB39</accession>
<keyword evidence="1" id="KW-1133">Transmembrane helix</keyword>
<feature type="transmembrane region" description="Helical" evidence="1">
    <location>
        <begin position="41"/>
        <end position="63"/>
    </location>
</feature>
<evidence type="ECO:0000313" key="2">
    <source>
        <dbReference type="EMBL" id="VDR25935.1"/>
    </source>
</evidence>
<reference evidence="2 3" key="1">
    <citation type="submission" date="2018-12" db="EMBL/GenBank/DDBJ databases">
        <authorList>
            <consortium name="Pathogen Informatics"/>
        </authorList>
    </citation>
    <scope>NUCLEOTIDE SEQUENCE [LARGE SCALE GENOMIC DNA]</scope>
    <source>
        <strain evidence="2 3">NCTC13098</strain>
    </source>
</reference>
<dbReference type="AlphaFoldDB" id="A0A3P8KB39"/>
<name>A0A3P8KB39_RAOTE</name>
<dbReference type="KEGG" id="rtg:NCTC13098_02268"/>
<protein>
    <submittedName>
        <fullName evidence="2">Uncharacterized protein</fullName>
    </submittedName>
</protein>
<organism evidence="2 3">
    <name type="scientific">Raoultella terrigena</name>
    <name type="common">Klebsiella terrigena</name>
    <dbReference type="NCBI Taxonomy" id="577"/>
    <lineage>
        <taxon>Bacteria</taxon>
        <taxon>Pseudomonadati</taxon>
        <taxon>Pseudomonadota</taxon>
        <taxon>Gammaproteobacteria</taxon>
        <taxon>Enterobacterales</taxon>
        <taxon>Enterobacteriaceae</taxon>
        <taxon>Klebsiella/Raoultella group</taxon>
        <taxon>Raoultella</taxon>
    </lineage>
</organism>
<gene>
    <name evidence="2" type="ORF">NCTC13098_02268</name>
</gene>
<dbReference type="EMBL" id="LR131271">
    <property type="protein sequence ID" value="VDR25935.1"/>
    <property type="molecule type" value="Genomic_DNA"/>
</dbReference>
<keyword evidence="1" id="KW-0812">Transmembrane</keyword>
<proteinExistence type="predicted"/>
<evidence type="ECO:0000313" key="3">
    <source>
        <dbReference type="Proteomes" id="UP000274346"/>
    </source>
</evidence>
<keyword evidence="1" id="KW-0472">Membrane</keyword>
<dbReference type="Proteomes" id="UP000274346">
    <property type="component" value="Chromosome"/>
</dbReference>
<evidence type="ECO:0000256" key="1">
    <source>
        <dbReference type="SAM" id="Phobius"/>
    </source>
</evidence>